<dbReference type="Gene3D" id="3.30.420.10">
    <property type="entry name" value="Ribonuclease H-like superfamily/Ribonuclease H"/>
    <property type="match status" value="1"/>
</dbReference>
<keyword evidence="1" id="KW-0808">Transferase</keyword>
<organism evidence="11 12">
    <name type="scientific">Aedes albopictus</name>
    <name type="common">Asian tiger mosquito</name>
    <name type="synonym">Stegomyia albopicta</name>
    <dbReference type="NCBI Taxonomy" id="7160"/>
    <lineage>
        <taxon>Eukaryota</taxon>
        <taxon>Metazoa</taxon>
        <taxon>Ecdysozoa</taxon>
        <taxon>Arthropoda</taxon>
        <taxon>Hexapoda</taxon>
        <taxon>Insecta</taxon>
        <taxon>Pterygota</taxon>
        <taxon>Neoptera</taxon>
        <taxon>Endopterygota</taxon>
        <taxon>Diptera</taxon>
        <taxon>Nematocera</taxon>
        <taxon>Culicoidea</taxon>
        <taxon>Culicidae</taxon>
        <taxon>Culicinae</taxon>
        <taxon>Aedini</taxon>
        <taxon>Aedes</taxon>
        <taxon>Stegomyia</taxon>
    </lineage>
</organism>
<dbReference type="PANTHER" id="PTHR47331:SF1">
    <property type="entry name" value="GAG-LIKE PROTEIN"/>
    <property type="match status" value="1"/>
</dbReference>
<feature type="region of interest" description="Disordered" evidence="8">
    <location>
        <begin position="346"/>
        <end position="369"/>
    </location>
</feature>
<feature type="region of interest" description="Disordered" evidence="8">
    <location>
        <begin position="445"/>
        <end position="490"/>
    </location>
</feature>
<evidence type="ECO:0000256" key="3">
    <source>
        <dbReference type="ARBA" id="ARBA00022722"/>
    </source>
</evidence>
<evidence type="ECO:0008006" key="13">
    <source>
        <dbReference type="Google" id="ProtNLM"/>
    </source>
</evidence>
<evidence type="ECO:0000256" key="5">
    <source>
        <dbReference type="ARBA" id="ARBA00022801"/>
    </source>
</evidence>
<dbReference type="InterPro" id="IPR021109">
    <property type="entry name" value="Peptidase_aspartic_dom_sf"/>
</dbReference>
<dbReference type="Gene3D" id="4.10.60.10">
    <property type="entry name" value="Zinc finger, CCHC-type"/>
    <property type="match status" value="1"/>
</dbReference>
<evidence type="ECO:0000259" key="10">
    <source>
        <dbReference type="PROSITE" id="PS50994"/>
    </source>
</evidence>
<dbReference type="Pfam" id="PF18701">
    <property type="entry name" value="DUF5641"/>
    <property type="match status" value="1"/>
</dbReference>
<evidence type="ECO:0000259" key="9">
    <source>
        <dbReference type="PROSITE" id="PS50158"/>
    </source>
</evidence>
<dbReference type="InterPro" id="IPR001878">
    <property type="entry name" value="Znf_CCHC"/>
</dbReference>
<dbReference type="InterPro" id="IPR012337">
    <property type="entry name" value="RNaseH-like_sf"/>
</dbReference>
<keyword evidence="2" id="KW-0548">Nucleotidyltransferase</keyword>
<dbReference type="CDD" id="cd00303">
    <property type="entry name" value="retropepsin_like"/>
    <property type="match status" value="1"/>
</dbReference>
<evidence type="ECO:0000313" key="12">
    <source>
        <dbReference type="Proteomes" id="UP000069940"/>
    </source>
</evidence>
<dbReference type="InterPro" id="IPR005312">
    <property type="entry name" value="DUF1759"/>
</dbReference>
<feature type="region of interest" description="Disordered" evidence="8">
    <location>
        <begin position="1"/>
        <end position="33"/>
    </location>
</feature>
<dbReference type="PROSITE" id="PS00141">
    <property type="entry name" value="ASP_PROTEASE"/>
    <property type="match status" value="1"/>
</dbReference>
<dbReference type="InterPro" id="IPR008042">
    <property type="entry name" value="Retrotrans_Pao"/>
</dbReference>
<dbReference type="EnsemblMetazoa" id="AALFPA23_023777.R35434">
    <property type="protein sequence ID" value="AALFPA23_023777.P35434"/>
    <property type="gene ID" value="AALFPA23_023777"/>
</dbReference>
<dbReference type="Pfam" id="PF03564">
    <property type="entry name" value="DUF1759"/>
    <property type="match status" value="1"/>
</dbReference>
<feature type="domain" description="CCHC-type" evidence="9">
    <location>
        <begin position="412"/>
        <end position="427"/>
    </location>
</feature>
<evidence type="ECO:0000256" key="7">
    <source>
        <dbReference type="PROSITE-ProRule" id="PRU00047"/>
    </source>
</evidence>
<name>A0ABM2A2A6_AEDAL</name>
<reference evidence="11" key="2">
    <citation type="submission" date="2025-05" db="UniProtKB">
        <authorList>
            <consortium name="EnsemblMetazoa"/>
        </authorList>
    </citation>
    <scope>IDENTIFICATION</scope>
    <source>
        <strain evidence="11">Foshan</strain>
    </source>
</reference>
<dbReference type="InterPro" id="IPR041588">
    <property type="entry name" value="Integrase_H2C2"/>
</dbReference>
<dbReference type="Gene3D" id="2.40.70.10">
    <property type="entry name" value="Acid Proteases"/>
    <property type="match status" value="1"/>
</dbReference>
<keyword evidence="7" id="KW-0479">Metal-binding</keyword>
<feature type="compositionally biased region" description="Low complexity" evidence="8">
    <location>
        <begin position="456"/>
        <end position="466"/>
    </location>
</feature>
<dbReference type="Pfam" id="PF05380">
    <property type="entry name" value="Peptidase_A17"/>
    <property type="match status" value="1"/>
</dbReference>
<keyword evidence="6" id="KW-0695">RNA-directed DNA polymerase</keyword>
<dbReference type="InterPro" id="IPR036875">
    <property type="entry name" value="Znf_CCHC_sf"/>
</dbReference>
<feature type="compositionally biased region" description="Basic and acidic residues" evidence="8">
    <location>
        <begin position="7"/>
        <end position="18"/>
    </location>
</feature>
<dbReference type="SUPFAM" id="SSF53098">
    <property type="entry name" value="Ribonuclease H-like"/>
    <property type="match status" value="1"/>
</dbReference>
<evidence type="ECO:0000256" key="4">
    <source>
        <dbReference type="ARBA" id="ARBA00022759"/>
    </source>
</evidence>
<dbReference type="InterPro" id="IPR001584">
    <property type="entry name" value="Integrase_cat-core"/>
</dbReference>
<proteinExistence type="predicted"/>
<feature type="domain" description="Integrase catalytic" evidence="10">
    <location>
        <begin position="1481"/>
        <end position="1674"/>
    </location>
</feature>
<dbReference type="Pfam" id="PF17921">
    <property type="entry name" value="Integrase_H2C2"/>
    <property type="match status" value="1"/>
</dbReference>
<evidence type="ECO:0000256" key="2">
    <source>
        <dbReference type="ARBA" id="ARBA00022695"/>
    </source>
</evidence>
<keyword evidence="5" id="KW-0378">Hydrolase</keyword>
<keyword evidence="12" id="KW-1185">Reference proteome</keyword>
<dbReference type="GeneID" id="134289195"/>
<accession>A0ABM2A2A6</accession>
<evidence type="ECO:0000256" key="8">
    <source>
        <dbReference type="SAM" id="MobiDB-lite"/>
    </source>
</evidence>
<dbReference type="PROSITE" id="PS50158">
    <property type="entry name" value="ZF_CCHC"/>
    <property type="match status" value="1"/>
</dbReference>
<evidence type="ECO:0000313" key="11">
    <source>
        <dbReference type="EnsemblMetazoa" id="AALFPA23_023777.P35434"/>
    </source>
</evidence>
<sequence>MPVTRSQQKENDSADQQHQEVVPESASVASSTPSFHGFAEWETAMDDATRKEFEKAVRQRAQVKMKLVRINRTLASNQEIGLAQLNVLSKGLSATYAEFSQLHTQIVGLVPDKAMEEQEKEYADYEDMHYATSNVVEALILAAKTASSPVPPVSTAAPQVIIQQQPLKAPIPTFDGTYAAWPKFKAIFQDLMDNSGDSDAIKLYHLDKALIGEAAGVLDTKVLSDGDYDYAWDILTDRFENQRVIVETHIRGLLSLRKMTSETHKELRALLNEATRHVESLRYLDQNMTGLSEHIVVYLIVSALDKSTRKAWEGGQKKGELPKYSQTIDFLKSRCQILENCEAAVHPANPKEKPKQLQPLPKNPPQKSHAVSATVSQACELCGGPHRNVQCTALETLNPSQKQEKVRAAGVCFNCLRKGHRSRECPSDKTCRKCQRRHHTLLYADEAPSQDSKSNVSLPAESVVSLPPVPSVPAQPQSAQKNAPVDPPVSTTCSSNFAQSSKTVLLLTAVVQAFDKKNRPHPCRVLLDSGSQVNFVTEELANRLGLPKQPANVPITGINALRTLARDKVTLKIKSRVSSFQASLECLVTPRVTGTIPSSKIDVAQWEIPDGVVLADPDFHTPDKVDLLIGAELFFDILKPSQLNLADNLPLLRDTYFGWIVSGVIVEPLVSNVSLQASHASVNDIERMMQQFWQIEEVPDVPKLSTEELACEAHFISTYQRDENGRFIVQLPFKENIDQLDDCRALALKRFLMLEKRLARNPELQAQYVEFFREYEALGHCHEVRETEDPPNQPSYYMPHHAVLRPSSSSTKCRVVFDASAKSSPSELSLNEVLQVGPVVQNDLHFIVLRFRKYKIAFSGDVSKMYRQVLHAMQDRRFLRIFWRPHPSQPLRVLELCTVTYGTASAPFLATRCLVQLVEEDGDAYPIASRIVKEETYMDDVLSGADSVEEAIEAQRQLQQLLQHGGFPIHKWCSNSEEFLEHIPEEDREKRLPMEERGVNEAIKVLGLLWDPGADTLFIANHPKPSAEADQQVTKRKMYSEIAKFFDPLGLVSPVIVLAKLLAQRLWQLKTGWDDPVDEVTAQEWHELQTSLSHLHHIDIPRCVTFDGVIAYELHGFSDASTVAYGACIYLRSLFADGSAKLRLLTSKSKLAPLHDLSIPRKELCAALLLSRLVQKVLPALDMTFREVVLWCDSTIVLAWIRKPLNQLQLFVRNRIAVIQEGTNGYRWEYIRSLRNPADIVSRGQLPETLKTNSLWWNGPDFLHRVVYDIDSPELVPDDQLPEMEGVIANPAVSIEPFPFFSKFSSFRAIQRIMGYVLRFIRNCQRPRIQREISRHLTVSELRRSTEAIIHVVQLVHLADEIQRVSANEPCKRLANLRPIYSDGLLRVGGRLDRSQLPFESRHPIILPDRDPVIRLLVQQMHVELLHIGQTGLMNAMRQRYWLLNARSTIRSITRKCVTCFRVNPSNTSQLMGNLPAARVVPSPPFAVTGVDYAGPFTIKQGARRPALIKAYVSVYVCMTTKAVYLEAVSDLSTDAFLASLKRFIGRRGMIQQLHSDNATNFRGAHNEMNELFRQFQDQQSVATIEDFCRSREIEWHFIPPDAPEFGGLWEAAVKSAKTHLKRIVGNVKLTFEELTTVLVEIEAVLNSRPLFTISNDPADPLVITPAHYLIGRPLTALPEPSLEDVQATRLNRWQHLQLMREHFWRAWSREYLNTLHPRKKNLRTVPNIRKGMVVLLHDRNQPPLVWKMGRIAAVYPGDDGLVRAVDVFTGGATFRRPINKISVLPIEDNECVPDTAVHEDC</sequence>
<keyword evidence="3" id="KW-0540">Nuclease</keyword>
<evidence type="ECO:0000256" key="6">
    <source>
        <dbReference type="ARBA" id="ARBA00022918"/>
    </source>
</evidence>
<dbReference type="SUPFAM" id="SSF56672">
    <property type="entry name" value="DNA/RNA polymerases"/>
    <property type="match status" value="1"/>
</dbReference>
<feature type="compositionally biased region" description="Low complexity" evidence="8">
    <location>
        <begin position="20"/>
        <end position="33"/>
    </location>
</feature>
<dbReference type="InterPro" id="IPR043502">
    <property type="entry name" value="DNA/RNA_pol_sf"/>
</dbReference>
<dbReference type="Gene3D" id="1.10.340.70">
    <property type="match status" value="1"/>
</dbReference>
<evidence type="ECO:0000256" key="1">
    <source>
        <dbReference type="ARBA" id="ARBA00022679"/>
    </source>
</evidence>
<protein>
    <recommendedName>
        <fullName evidence="13">Endonuclease</fullName>
    </recommendedName>
</protein>
<reference evidence="12" key="1">
    <citation type="journal article" date="2015" name="Proc. Natl. Acad. Sci. U.S.A.">
        <title>Genome sequence of the Asian Tiger mosquito, Aedes albopictus, reveals insights into its biology, genetics, and evolution.</title>
        <authorList>
            <person name="Chen X.G."/>
            <person name="Jiang X."/>
            <person name="Gu J."/>
            <person name="Xu M."/>
            <person name="Wu Y."/>
            <person name="Deng Y."/>
            <person name="Zhang C."/>
            <person name="Bonizzoni M."/>
            <person name="Dermauw W."/>
            <person name="Vontas J."/>
            <person name="Armbruster P."/>
            <person name="Huang X."/>
            <person name="Yang Y."/>
            <person name="Zhang H."/>
            <person name="He W."/>
            <person name="Peng H."/>
            <person name="Liu Y."/>
            <person name="Wu K."/>
            <person name="Chen J."/>
            <person name="Lirakis M."/>
            <person name="Topalis P."/>
            <person name="Van Leeuwen T."/>
            <person name="Hall A.B."/>
            <person name="Jiang X."/>
            <person name="Thorpe C."/>
            <person name="Mueller R.L."/>
            <person name="Sun C."/>
            <person name="Waterhouse R.M."/>
            <person name="Yan G."/>
            <person name="Tu Z.J."/>
            <person name="Fang X."/>
            <person name="James A.A."/>
        </authorList>
    </citation>
    <scope>NUCLEOTIDE SEQUENCE [LARGE SCALE GENOMIC DNA]</scope>
    <source>
        <strain evidence="12">Foshan</strain>
    </source>
</reference>
<keyword evidence="4" id="KW-0255">Endonuclease</keyword>
<dbReference type="InterPro" id="IPR040676">
    <property type="entry name" value="DUF5641"/>
</dbReference>
<dbReference type="InterPro" id="IPR036397">
    <property type="entry name" value="RNaseH_sf"/>
</dbReference>
<dbReference type="InterPro" id="IPR001969">
    <property type="entry name" value="Aspartic_peptidase_AS"/>
</dbReference>
<dbReference type="SMART" id="SM00343">
    <property type="entry name" value="ZnF_C2HC"/>
    <property type="match status" value="1"/>
</dbReference>
<dbReference type="RefSeq" id="XP_062711086.1">
    <property type="nucleotide sequence ID" value="XM_062855102.1"/>
</dbReference>
<dbReference type="Proteomes" id="UP000069940">
    <property type="component" value="Unassembled WGS sequence"/>
</dbReference>
<dbReference type="SUPFAM" id="SSF57756">
    <property type="entry name" value="Retrovirus zinc finger-like domains"/>
    <property type="match status" value="1"/>
</dbReference>
<dbReference type="PROSITE" id="PS50994">
    <property type="entry name" value="INTEGRASE"/>
    <property type="match status" value="1"/>
</dbReference>
<dbReference type="CDD" id="cd01644">
    <property type="entry name" value="RT_pepA17"/>
    <property type="match status" value="1"/>
</dbReference>
<dbReference type="PANTHER" id="PTHR47331">
    <property type="entry name" value="PHD-TYPE DOMAIN-CONTAINING PROTEIN"/>
    <property type="match status" value="1"/>
</dbReference>
<keyword evidence="7" id="KW-0862">Zinc</keyword>
<keyword evidence="7" id="KW-0863">Zinc-finger</keyword>